<evidence type="ECO:0000313" key="1">
    <source>
        <dbReference type="EMBL" id="OLP84802.1"/>
    </source>
</evidence>
<accession>A0A1Q9CPE6</accession>
<comment type="caution">
    <text evidence="1">The sequence shown here is derived from an EMBL/GenBank/DDBJ whole genome shotgun (WGS) entry which is preliminary data.</text>
</comment>
<dbReference type="AlphaFoldDB" id="A0A1Q9CPE6"/>
<keyword evidence="2" id="KW-1185">Reference proteome</keyword>
<evidence type="ECO:0000313" key="2">
    <source>
        <dbReference type="Proteomes" id="UP000186817"/>
    </source>
</evidence>
<reference evidence="1 2" key="1">
    <citation type="submission" date="2016-02" db="EMBL/GenBank/DDBJ databases">
        <title>Genome analysis of coral dinoflagellate symbionts highlights evolutionary adaptations to a symbiotic lifestyle.</title>
        <authorList>
            <person name="Aranda M."/>
            <person name="Li Y."/>
            <person name="Liew Y.J."/>
            <person name="Baumgarten S."/>
            <person name="Simakov O."/>
            <person name="Wilson M."/>
            <person name="Piel J."/>
            <person name="Ashoor H."/>
            <person name="Bougouffa S."/>
            <person name="Bajic V.B."/>
            <person name="Ryu T."/>
            <person name="Ravasi T."/>
            <person name="Bayer T."/>
            <person name="Micklem G."/>
            <person name="Kim H."/>
            <person name="Bhak J."/>
            <person name="Lajeunesse T.C."/>
            <person name="Voolstra C.R."/>
        </authorList>
    </citation>
    <scope>NUCLEOTIDE SEQUENCE [LARGE SCALE GENOMIC DNA]</scope>
    <source>
        <strain evidence="1 2">CCMP2467</strain>
    </source>
</reference>
<name>A0A1Q9CPE6_SYMMI</name>
<organism evidence="1 2">
    <name type="scientific">Symbiodinium microadriaticum</name>
    <name type="common">Dinoflagellate</name>
    <name type="synonym">Zooxanthella microadriatica</name>
    <dbReference type="NCBI Taxonomy" id="2951"/>
    <lineage>
        <taxon>Eukaryota</taxon>
        <taxon>Sar</taxon>
        <taxon>Alveolata</taxon>
        <taxon>Dinophyceae</taxon>
        <taxon>Suessiales</taxon>
        <taxon>Symbiodiniaceae</taxon>
        <taxon>Symbiodinium</taxon>
    </lineage>
</organism>
<proteinExistence type="predicted"/>
<dbReference type="EMBL" id="LSRX01001018">
    <property type="protein sequence ID" value="OLP84802.1"/>
    <property type="molecule type" value="Genomic_DNA"/>
</dbReference>
<gene>
    <name evidence="1" type="ORF">AK812_SmicGene34307</name>
</gene>
<dbReference type="Proteomes" id="UP000186817">
    <property type="component" value="Unassembled WGS sequence"/>
</dbReference>
<protein>
    <submittedName>
        <fullName evidence="1">Uncharacterized protein</fullName>
    </submittedName>
</protein>
<sequence length="769" mass="88256">MSLKDNRPKSVTTEHVEAWMQSLKQQYKGKFRELNKHVNFVVKLLTENADKKQLVQAAIKFGLDHKFATRLNITSLSKCIAVAKYQLEQGKEAQAELAIRYWHQNSCFQQFTLIKIDFVLLAGNVLLLFQSLVFAFGESFANGFSTACSPFECAVHRRQAWEILYDLSSFTRASFEAVKHLRSQKMVDDEVYAIVRLSLCLEEPLKTRVRKLLQKVVEHRKMTWPKQCQTSLSLPFLAHSSFVTSLDAWLKALVLRFRPILVPFHLPASRVRESSLQSCKDILHNVHVWNRLLLSEGESCLTCKCADLQLPSECFVDGHLAAGIELLGSLHYDLWYLGQGSANSTFFPSKTKFFTDALQSFDKWRRNHGLSSNVTASFRVFLQEQWKLHEQSVREQSRLDWKRVQNCKKALREFVVHCEDHHPNHLMAFCPQFYFASVQRTWADPLVFQQLSTEPAELKSWVFAQIPPQIQRRYPWGVDLSGSLPVGFVLLKRKKLFRQGRTIVSYLHAPLRRLLAGAAYAIQLMLCTVWQGLDLSIPAIWRQVHQFFQDMPSSVSLLEFNDDLVGFFNSAPREMIISALQLLIRDYQNETGVHVFTVDLRKSTASAQRALPNKPRGGRSKCLHTLDVSDLVAIVQLSFRTGVFVANHKCFQQVRGTCIGNQISPVLSSLPVVLRERVWKRSLSCQLADHGLRMNHIFLCRYVDNRLVLAEQSASDIRAMREFLHPGFYGASIELEEVDDHSFLGFTLCLRDRADPFEYALQAFILGRL</sequence>
<dbReference type="OrthoDB" id="408775at2759"/>